<gene>
    <name evidence="1" type="ORF">EDD61_101210</name>
</gene>
<protein>
    <submittedName>
        <fullName evidence="1">Uncharacterized protein</fullName>
    </submittedName>
</protein>
<reference evidence="1 2" key="1">
    <citation type="submission" date="2019-03" db="EMBL/GenBank/DDBJ databases">
        <title>Genomic Encyclopedia of Type Strains, Phase IV (KMG-IV): sequencing the most valuable type-strain genomes for metagenomic binning, comparative biology and taxonomic classification.</title>
        <authorList>
            <person name="Goeker M."/>
        </authorList>
    </citation>
    <scope>NUCLEOTIDE SEQUENCE [LARGE SCALE GENOMIC DNA]</scope>
    <source>
        <strain evidence="1 2">DSM 29481</strain>
    </source>
</reference>
<name>A0A4R3TPA3_9FIRM</name>
<dbReference type="AlphaFoldDB" id="A0A4R3TPA3"/>
<dbReference type="EMBL" id="SMBP01000001">
    <property type="protein sequence ID" value="TCU63557.1"/>
    <property type="molecule type" value="Genomic_DNA"/>
</dbReference>
<organism evidence="1 2">
    <name type="scientific">Longicatena caecimuris</name>
    <dbReference type="NCBI Taxonomy" id="1796635"/>
    <lineage>
        <taxon>Bacteria</taxon>
        <taxon>Bacillati</taxon>
        <taxon>Bacillota</taxon>
        <taxon>Erysipelotrichia</taxon>
        <taxon>Erysipelotrichales</taxon>
        <taxon>Erysipelotrichaceae</taxon>
        <taxon>Longicatena</taxon>
    </lineage>
</organism>
<evidence type="ECO:0000313" key="2">
    <source>
        <dbReference type="Proteomes" id="UP000295773"/>
    </source>
</evidence>
<evidence type="ECO:0000313" key="1">
    <source>
        <dbReference type="EMBL" id="TCU63557.1"/>
    </source>
</evidence>
<sequence>MELVLCKENGQTIIQENGHAIYTIEEEKEQGLLCVYLKNMYGEEVLGMYQIQKWYTRFIRKHTEDFTIYAKDDKQGEMHGFKEGYEVAWKDVFYRFYGGYHATKKTILCIDKEMQLAEFTMDAKPTVRLRNTSLNAIFALLLCMFDAHLAFDKFEEEAYLYRYKGRYQDAYEFEK</sequence>
<accession>A0A4R3TPA3</accession>
<dbReference type="Proteomes" id="UP000295773">
    <property type="component" value="Unassembled WGS sequence"/>
</dbReference>
<comment type="caution">
    <text evidence="1">The sequence shown here is derived from an EMBL/GenBank/DDBJ whole genome shotgun (WGS) entry which is preliminary data.</text>
</comment>
<proteinExistence type="predicted"/>
<keyword evidence="2" id="KW-1185">Reference proteome</keyword>
<dbReference type="RefSeq" id="WP_132223353.1">
    <property type="nucleotide sequence ID" value="NZ_JANKBG010000001.1"/>
</dbReference>